<protein>
    <submittedName>
        <fullName evidence="2">Uncharacterized protein</fullName>
    </submittedName>
</protein>
<sequence>MARRQGKTQREQMRLLVLDDSSACYDKVAQYCPLLLEAGIDPTIKYPNIFSENSIFGRFSYFVPSFAISVIAIGAFIACFWLPEQCPRDATRVRPLQHCLRKCPSRQDRMKCASFESVSGFGRGYAASRGADWTAPRDDGATGGAAASVPRDPPHLVAPVAPPPAVAATPVTAIPPTHRVHQLLFPIGIHEALFAGFGKGLLVWRELDFRPWEVFGHFGRLFRSQGEFRAARD</sequence>
<organism evidence="2">
    <name type="scientific">Ananas comosus var. bracteatus</name>
    <name type="common">red pineapple</name>
    <dbReference type="NCBI Taxonomy" id="296719"/>
    <lineage>
        <taxon>Eukaryota</taxon>
        <taxon>Viridiplantae</taxon>
        <taxon>Streptophyta</taxon>
        <taxon>Embryophyta</taxon>
        <taxon>Tracheophyta</taxon>
        <taxon>Spermatophyta</taxon>
        <taxon>Magnoliopsida</taxon>
        <taxon>Liliopsida</taxon>
        <taxon>Poales</taxon>
        <taxon>Bromeliaceae</taxon>
        <taxon>Bromelioideae</taxon>
        <taxon>Ananas</taxon>
    </lineage>
</organism>
<proteinExistence type="predicted"/>
<gene>
    <name evidence="2" type="ORF">CB5_LOCUS22923</name>
</gene>
<evidence type="ECO:0000256" key="1">
    <source>
        <dbReference type="SAM" id="Phobius"/>
    </source>
</evidence>
<name>A0A6V7Q9A8_ANACO</name>
<keyword evidence="1" id="KW-0812">Transmembrane</keyword>
<feature type="transmembrane region" description="Helical" evidence="1">
    <location>
        <begin position="61"/>
        <end position="83"/>
    </location>
</feature>
<evidence type="ECO:0000313" key="2">
    <source>
        <dbReference type="EMBL" id="CAD1839712.1"/>
    </source>
</evidence>
<dbReference type="AlphaFoldDB" id="A0A6V7Q9A8"/>
<reference evidence="2" key="1">
    <citation type="submission" date="2020-07" db="EMBL/GenBank/DDBJ databases">
        <authorList>
            <person name="Lin J."/>
        </authorList>
    </citation>
    <scope>NUCLEOTIDE SEQUENCE</scope>
</reference>
<keyword evidence="1" id="KW-0472">Membrane</keyword>
<keyword evidence="1" id="KW-1133">Transmembrane helix</keyword>
<dbReference type="EMBL" id="LR862134">
    <property type="protein sequence ID" value="CAD1839712.1"/>
    <property type="molecule type" value="Genomic_DNA"/>
</dbReference>
<accession>A0A6V7Q9A8</accession>